<dbReference type="RefSeq" id="WP_311736096.1">
    <property type="nucleotide sequence ID" value="NZ_JACHVU010000003.1"/>
</dbReference>
<dbReference type="InterPro" id="IPR036457">
    <property type="entry name" value="PPM-type-like_dom_sf"/>
</dbReference>
<gene>
    <name evidence="3" type="ORF">FHR72_001791</name>
</gene>
<dbReference type="PANTHER" id="PTHR43156:SF2">
    <property type="entry name" value="STAGE II SPORULATION PROTEIN E"/>
    <property type="match status" value="1"/>
</dbReference>
<dbReference type="SUPFAM" id="SSF55785">
    <property type="entry name" value="PYP-like sensor domain (PAS domain)"/>
    <property type="match status" value="1"/>
</dbReference>
<name>A0A839Q4D3_MYCIR</name>
<dbReference type="SMART" id="SM00091">
    <property type="entry name" value="PAS"/>
    <property type="match status" value="1"/>
</dbReference>
<dbReference type="Gene3D" id="3.60.40.10">
    <property type="entry name" value="PPM-type phosphatase domain"/>
    <property type="match status" value="1"/>
</dbReference>
<feature type="domain" description="PAS" evidence="2">
    <location>
        <begin position="11"/>
        <end position="71"/>
    </location>
</feature>
<dbReference type="InterPro" id="IPR001932">
    <property type="entry name" value="PPM-type_phosphatase-like_dom"/>
</dbReference>
<sequence length="399" mass="43133">MTDPTSLPPRPATPLHDFVDHAPCGLLLTEPDGRILFANNTFGRWLGYDPADLVDRRFSDLLTVGSRIHYETHFAPLLQMTGSLSGIAAEFLTTERVKLPVFITANVACGTDGRPSALRITVQDASERRSYEKELLEARRAADRERERAQVLATTLQRSLVPPSLFPPDGLLAAAHYHTASRDDVGGDFYDLFPMTPQTWGIFLGDVSGKGAAAAAVTSLTRYTLRAAAVNEDDPVAVLRTLDSVLRHEFHSDDPRFCTVIFGVIRASGRGFDLELAAGGHPPALLLPAHGQAHYVPTTGGQAVGLLKNPRFVSARVHLGAGDTLVMYTDGLTEARTGRDRRFDDYNELLDFAQSHTPTTAPAIVSATRELLESFGEGLEDDTAVLAVSVAPVGRPDGP</sequence>
<comment type="caution">
    <text evidence="3">The sequence shown here is derived from an EMBL/GenBank/DDBJ whole genome shotgun (WGS) entry which is preliminary data.</text>
</comment>
<evidence type="ECO:0000313" key="4">
    <source>
        <dbReference type="Proteomes" id="UP000550501"/>
    </source>
</evidence>
<dbReference type="SMART" id="SM00331">
    <property type="entry name" value="PP2C_SIG"/>
    <property type="match status" value="1"/>
</dbReference>
<evidence type="ECO:0000259" key="2">
    <source>
        <dbReference type="PROSITE" id="PS50112"/>
    </source>
</evidence>
<dbReference type="SUPFAM" id="SSF81606">
    <property type="entry name" value="PP2C-like"/>
    <property type="match status" value="1"/>
</dbReference>
<dbReference type="PROSITE" id="PS50112">
    <property type="entry name" value="PAS"/>
    <property type="match status" value="1"/>
</dbReference>
<dbReference type="InterPro" id="IPR052016">
    <property type="entry name" value="Bact_Sigma-Reg"/>
</dbReference>
<dbReference type="EMBL" id="JACHVU010000003">
    <property type="protein sequence ID" value="MBB2990323.1"/>
    <property type="molecule type" value="Genomic_DNA"/>
</dbReference>
<dbReference type="InterPro" id="IPR000014">
    <property type="entry name" value="PAS"/>
</dbReference>
<dbReference type="Pfam" id="PF13426">
    <property type="entry name" value="PAS_9"/>
    <property type="match status" value="1"/>
</dbReference>
<dbReference type="Gene3D" id="3.30.450.20">
    <property type="entry name" value="PAS domain"/>
    <property type="match status" value="1"/>
</dbReference>
<dbReference type="AlphaFoldDB" id="A0A839Q4D3"/>
<evidence type="ECO:0000256" key="1">
    <source>
        <dbReference type="ARBA" id="ARBA00022801"/>
    </source>
</evidence>
<dbReference type="Pfam" id="PF07228">
    <property type="entry name" value="SpoIIE"/>
    <property type="match status" value="1"/>
</dbReference>
<dbReference type="GO" id="GO:0016791">
    <property type="term" value="F:phosphatase activity"/>
    <property type="evidence" value="ECO:0007669"/>
    <property type="project" value="TreeGrafter"/>
</dbReference>
<proteinExistence type="predicted"/>
<dbReference type="EC" id="3.1.3.3" evidence="3"/>
<keyword evidence="4" id="KW-1185">Reference proteome</keyword>
<keyword evidence="1 3" id="KW-0378">Hydrolase</keyword>
<dbReference type="Proteomes" id="UP000550501">
    <property type="component" value="Unassembled WGS sequence"/>
</dbReference>
<dbReference type="PANTHER" id="PTHR43156">
    <property type="entry name" value="STAGE II SPORULATION PROTEIN E-RELATED"/>
    <property type="match status" value="1"/>
</dbReference>
<protein>
    <submittedName>
        <fullName evidence="3">Sigma-B regulation protein RsbU (Phosphoserine phosphatase)</fullName>
        <ecNumber evidence="3">3.1.3.3</ecNumber>
    </submittedName>
</protein>
<organism evidence="3 4">
    <name type="scientific">Mycolicibacterium iranicum</name>
    <name type="common">Mycobacterium iranicum</name>
    <dbReference type="NCBI Taxonomy" id="912594"/>
    <lineage>
        <taxon>Bacteria</taxon>
        <taxon>Bacillati</taxon>
        <taxon>Actinomycetota</taxon>
        <taxon>Actinomycetes</taxon>
        <taxon>Mycobacteriales</taxon>
        <taxon>Mycobacteriaceae</taxon>
        <taxon>Mycolicibacterium</taxon>
    </lineage>
</organism>
<reference evidence="3 4" key="1">
    <citation type="submission" date="2020-08" db="EMBL/GenBank/DDBJ databases">
        <title>The Agave Microbiome: Exploring the role of microbial communities in plant adaptations to desert environments.</title>
        <authorList>
            <person name="Partida-Martinez L.P."/>
        </authorList>
    </citation>
    <scope>NUCLEOTIDE SEQUENCE [LARGE SCALE GENOMIC DNA]</scope>
    <source>
        <strain evidence="3 4">AT2.18</strain>
    </source>
</reference>
<dbReference type="CDD" id="cd00130">
    <property type="entry name" value="PAS"/>
    <property type="match status" value="1"/>
</dbReference>
<accession>A0A839Q4D3</accession>
<dbReference type="NCBIfam" id="TIGR00229">
    <property type="entry name" value="sensory_box"/>
    <property type="match status" value="1"/>
</dbReference>
<dbReference type="InterPro" id="IPR035965">
    <property type="entry name" value="PAS-like_dom_sf"/>
</dbReference>
<evidence type="ECO:0000313" key="3">
    <source>
        <dbReference type="EMBL" id="MBB2990323.1"/>
    </source>
</evidence>